<dbReference type="InterPro" id="IPR009742">
    <property type="entry name" value="Curlin_rpt"/>
</dbReference>
<evidence type="ECO:0000256" key="3">
    <source>
        <dbReference type="SAM" id="MobiDB-lite"/>
    </source>
</evidence>
<reference evidence="5 6" key="1">
    <citation type="submission" date="2018-03" db="EMBL/GenBank/DDBJ databases">
        <title>Genomic Encyclopedia of Archaeal and Bacterial Type Strains, Phase II (KMG-II): from individual species to whole genera.</title>
        <authorList>
            <person name="Goeker M."/>
        </authorList>
    </citation>
    <scope>NUCLEOTIDE SEQUENCE [LARGE SCALE GENOMIC DNA]</scope>
    <source>
        <strain evidence="5 6">DSM 100212</strain>
    </source>
</reference>
<feature type="signal peptide" evidence="4">
    <location>
        <begin position="1"/>
        <end position="20"/>
    </location>
</feature>
<feature type="chain" id="PRO_5015504538" evidence="4">
    <location>
        <begin position="21"/>
        <end position="375"/>
    </location>
</feature>
<dbReference type="RefSeq" id="WP_106265184.1">
    <property type="nucleotide sequence ID" value="NZ_PVTQ01000008.1"/>
</dbReference>
<organism evidence="5 6">
    <name type="scientific">Donghicola tyrosinivorans</name>
    <dbReference type="NCBI Taxonomy" id="1652492"/>
    <lineage>
        <taxon>Bacteria</taxon>
        <taxon>Pseudomonadati</taxon>
        <taxon>Pseudomonadota</taxon>
        <taxon>Alphaproteobacteria</taxon>
        <taxon>Rhodobacterales</taxon>
        <taxon>Roseobacteraceae</taxon>
        <taxon>Donghicola</taxon>
    </lineage>
</organism>
<proteinExistence type="inferred from homology"/>
<dbReference type="GO" id="GO:0009289">
    <property type="term" value="C:pilus"/>
    <property type="evidence" value="ECO:0007669"/>
    <property type="project" value="InterPro"/>
</dbReference>
<keyword evidence="6" id="KW-1185">Reference proteome</keyword>
<evidence type="ECO:0000256" key="2">
    <source>
        <dbReference type="ARBA" id="ARBA00022729"/>
    </source>
</evidence>
<protein>
    <submittedName>
        <fullName evidence="5">Curlin associated repeat-containing protein</fullName>
    </submittedName>
</protein>
<feature type="region of interest" description="Disordered" evidence="3">
    <location>
        <begin position="45"/>
        <end position="74"/>
    </location>
</feature>
<evidence type="ECO:0000256" key="1">
    <source>
        <dbReference type="ARBA" id="ARBA00009766"/>
    </source>
</evidence>
<evidence type="ECO:0000313" key="5">
    <source>
        <dbReference type="EMBL" id="PRY88213.1"/>
    </source>
</evidence>
<dbReference type="GO" id="GO:0007155">
    <property type="term" value="P:cell adhesion"/>
    <property type="evidence" value="ECO:0007669"/>
    <property type="project" value="InterPro"/>
</dbReference>
<keyword evidence="2 4" id="KW-0732">Signal</keyword>
<evidence type="ECO:0000256" key="4">
    <source>
        <dbReference type="SAM" id="SignalP"/>
    </source>
</evidence>
<sequence length="375" mass="39836">MSKTLYVAAALALGAAPAFANSVTYSSQEGVNSLYLQLQGTGNSVGSEAPANSSAAQTTGTWQSEKSKGFGNTTMDGRPVTDLRYFAYTNVTWAQTATSSYPTDYSAAKQVGDNNRVNAIQHGNRNALNFSQGSDTVFEETISRAAIDSDRVMDFKHGQADDISLGRDLAAEAAYDRQFGFTQTFSRGAVTTATGNLLDVDQYGDDNGAVINQLGDYNVADLYQSGGNNQADVLQAGDSSYLEANQIGVGNGMLVRQYSTNTAMLNQWGNDNFMEVYQGDVNGTTANASSVEVTTDGNENTIHITQNGDFGGNSIIVNQNGDGNEVFSTQSGRNSGITLLQDGSNNMFNAVQTSNMRQVAVAMYGTGGNVYLTQR</sequence>
<dbReference type="Proteomes" id="UP000238392">
    <property type="component" value="Unassembled WGS sequence"/>
</dbReference>
<comment type="caution">
    <text evidence="5">The sequence shown here is derived from an EMBL/GenBank/DDBJ whole genome shotgun (WGS) entry which is preliminary data.</text>
</comment>
<accession>A0A2T0WND1</accession>
<dbReference type="EMBL" id="PVTQ01000008">
    <property type="protein sequence ID" value="PRY88213.1"/>
    <property type="molecule type" value="Genomic_DNA"/>
</dbReference>
<comment type="similarity">
    <text evidence="1">Belongs to the CsgA/CsgB family.</text>
</comment>
<evidence type="ECO:0000313" key="6">
    <source>
        <dbReference type="Proteomes" id="UP000238392"/>
    </source>
</evidence>
<gene>
    <name evidence="5" type="ORF">CLV74_10817</name>
</gene>
<dbReference type="Pfam" id="PF07012">
    <property type="entry name" value="Curlin_rpt"/>
    <property type="match status" value="1"/>
</dbReference>
<dbReference type="AlphaFoldDB" id="A0A2T0WND1"/>
<name>A0A2T0WND1_9RHOB</name>